<gene>
    <name evidence="7" type="ORF">CNYM01_07259</name>
</gene>
<dbReference type="AlphaFoldDB" id="A0A135TDZ6"/>
<accession>A0A135TDZ6</accession>
<evidence type="ECO:0000256" key="1">
    <source>
        <dbReference type="ARBA" id="ARBA00004141"/>
    </source>
</evidence>
<dbReference type="InterPro" id="IPR007248">
    <property type="entry name" value="Mpv17_PMP22"/>
</dbReference>
<keyword evidence="5" id="KW-0472">Membrane</keyword>
<feature type="region of interest" description="Disordered" evidence="6">
    <location>
        <begin position="275"/>
        <end position="308"/>
    </location>
</feature>
<dbReference type="OrthoDB" id="10267969at2759"/>
<proteinExistence type="inferred from homology"/>
<dbReference type="PANTHER" id="PTHR11266">
    <property type="entry name" value="PEROXISOMAL MEMBRANE PROTEIN 2, PXMP2 MPV17"/>
    <property type="match status" value="1"/>
</dbReference>
<evidence type="ECO:0000313" key="7">
    <source>
        <dbReference type="EMBL" id="KXH46366.1"/>
    </source>
</evidence>
<evidence type="ECO:0000256" key="6">
    <source>
        <dbReference type="SAM" id="MobiDB-lite"/>
    </source>
</evidence>
<evidence type="ECO:0000256" key="3">
    <source>
        <dbReference type="ARBA" id="ARBA00022692"/>
    </source>
</evidence>
<evidence type="ECO:0000256" key="2">
    <source>
        <dbReference type="ARBA" id="ARBA00006824"/>
    </source>
</evidence>
<dbReference type="PANTHER" id="PTHR11266:SF80">
    <property type="entry name" value="PEROXISOMAL MEMBRANE PROTEIN 2"/>
    <property type="match status" value="1"/>
</dbReference>
<evidence type="ECO:0000313" key="8">
    <source>
        <dbReference type="Proteomes" id="UP000070054"/>
    </source>
</evidence>
<reference evidence="7 8" key="1">
    <citation type="submission" date="2014-02" db="EMBL/GenBank/DDBJ databases">
        <title>The genome sequence of Colletotrichum nymphaeae SA-01.</title>
        <authorList>
            <person name="Baroncelli R."/>
            <person name="Thon M.R."/>
        </authorList>
    </citation>
    <scope>NUCLEOTIDE SEQUENCE [LARGE SCALE GENOMIC DNA]</scope>
    <source>
        <strain evidence="7 8">SA-01</strain>
    </source>
</reference>
<evidence type="ECO:0000256" key="5">
    <source>
        <dbReference type="ARBA" id="ARBA00023136"/>
    </source>
</evidence>
<dbReference type="Proteomes" id="UP000070054">
    <property type="component" value="Unassembled WGS sequence"/>
</dbReference>
<keyword evidence="8" id="KW-1185">Reference proteome</keyword>
<keyword evidence="3" id="KW-0812">Transmembrane</keyword>
<evidence type="ECO:0000256" key="4">
    <source>
        <dbReference type="ARBA" id="ARBA00022989"/>
    </source>
</evidence>
<comment type="subcellular location">
    <subcellularLocation>
        <location evidence="1">Membrane</location>
        <topology evidence="1">Multi-pass membrane protein</topology>
    </subcellularLocation>
</comment>
<sequence>MALPPIVTATLQSAALSGTSNILAQVLTAYQTDKQLVIDWVPVFQFIIFTLLSTPPNFLWWVSQRALVFHHRGSLFYLHARYASYPRPSSLTHPRQGFLEESFPAYHVSPTKKAIASAAANDDKALDREAREDQLVEPKLNIRNTLIKLVLDQTVGAALNTLAFSMFMHSIQTAMVRPEHLAAAQHSGTFLFSRGAIDYSNVDWRSVVHQSQLEFVPIFIAGLKLWPMVSLVNFAFIKSIEDGVERVTAELIPRFHILEEASDWGMVKGTWAGGNKAHGKTEDDFQSSLRRSGTKGMRESRETHPGSPWHYKLGPLECQHEWAYRTHLILAIDPSHTIDGCADNDIVQASTIN</sequence>
<keyword evidence="4" id="KW-1133">Transmembrane helix</keyword>
<name>A0A135TDZ6_9PEZI</name>
<protein>
    <submittedName>
        <fullName evidence="7">Mpv17/PMP22 family protein</fullName>
    </submittedName>
</protein>
<comment type="caution">
    <text evidence="7">The sequence shown here is derived from an EMBL/GenBank/DDBJ whole genome shotgun (WGS) entry which is preliminary data.</text>
</comment>
<organism evidence="7 8">
    <name type="scientific">Colletotrichum nymphaeae SA-01</name>
    <dbReference type="NCBI Taxonomy" id="1460502"/>
    <lineage>
        <taxon>Eukaryota</taxon>
        <taxon>Fungi</taxon>
        <taxon>Dikarya</taxon>
        <taxon>Ascomycota</taxon>
        <taxon>Pezizomycotina</taxon>
        <taxon>Sordariomycetes</taxon>
        <taxon>Hypocreomycetidae</taxon>
        <taxon>Glomerellales</taxon>
        <taxon>Glomerellaceae</taxon>
        <taxon>Colletotrichum</taxon>
        <taxon>Colletotrichum acutatum species complex</taxon>
    </lineage>
</organism>
<comment type="similarity">
    <text evidence="2">Belongs to the peroxisomal membrane protein PXMP2/4 family.</text>
</comment>
<dbReference type="Pfam" id="PF04117">
    <property type="entry name" value="Mpv17_PMP22"/>
    <property type="match status" value="1"/>
</dbReference>
<dbReference type="EMBL" id="JEMN01001149">
    <property type="protein sequence ID" value="KXH46366.1"/>
    <property type="molecule type" value="Genomic_DNA"/>
</dbReference>
<dbReference type="GO" id="GO:0005778">
    <property type="term" value="C:peroxisomal membrane"/>
    <property type="evidence" value="ECO:0007669"/>
    <property type="project" value="TreeGrafter"/>
</dbReference>